<dbReference type="Pfam" id="PF14013">
    <property type="entry name" value="MT0933_antitox"/>
    <property type="match status" value="1"/>
</dbReference>
<feature type="compositionally biased region" description="Low complexity" evidence="1">
    <location>
        <begin position="72"/>
        <end position="94"/>
    </location>
</feature>
<evidence type="ECO:0008006" key="4">
    <source>
        <dbReference type="Google" id="ProtNLM"/>
    </source>
</evidence>
<comment type="caution">
    <text evidence="2">The sequence shown here is derived from an EMBL/GenBank/DDBJ whole genome shotgun (WGS) entry which is preliminary data.</text>
</comment>
<feature type="region of interest" description="Disordered" evidence="1">
    <location>
        <begin position="33"/>
        <end position="189"/>
    </location>
</feature>
<feature type="compositionally biased region" description="Basic and acidic residues" evidence="1">
    <location>
        <begin position="171"/>
        <end position="181"/>
    </location>
</feature>
<name>A0ABQ3AFJ2_9ACTN</name>
<evidence type="ECO:0000313" key="3">
    <source>
        <dbReference type="Proteomes" id="UP000600946"/>
    </source>
</evidence>
<reference evidence="3" key="1">
    <citation type="journal article" date="2019" name="Int. J. Syst. Evol. Microbiol.">
        <title>The Global Catalogue of Microorganisms (GCM) 10K type strain sequencing project: providing services to taxonomists for standard genome sequencing and annotation.</title>
        <authorList>
            <consortium name="The Broad Institute Genomics Platform"/>
            <consortium name="The Broad Institute Genome Sequencing Center for Infectious Disease"/>
            <person name="Wu L."/>
            <person name="Ma J."/>
        </authorList>
    </citation>
    <scope>NUCLEOTIDE SEQUENCE [LARGE SCALE GENOMIC DNA]</scope>
    <source>
        <strain evidence="3">JCM 4594</strain>
    </source>
</reference>
<accession>A0ABQ3AFJ2</accession>
<evidence type="ECO:0000256" key="1">
    <source>
        <dbReference type="SAM" id="MobiDB-lite"/>
    </source>
</evidence>
<evidence type="ECO:0000313" key="2">
    <source>
        <dbReference type="EMBL" id="GGY49687.1"/>
    </source>
</evidence>
<feature type="compositionally biased region" description="Basic and acidic residues" evidence="1">
    <location>
        <begin position="151"/>
        <end position="161"/>
    </location>
</feature>
<feature type="compositionally biased region" description="Basic and acidic residues" evidence="1">
    <location>
        <begin position="132"/>
        <end position="144"/>
    </location>
</feature>
<gene>
    <name evidence="2" type="ORF">GCM10010326_49890</name>
</gene>
<proteinExistence type="predicted"/>
<dbReference type="Proteomes" id="UP000600946">
    <property type="component" value="Unassembled WGS sequence"/>
</dbReference>
<protein>
    <recommendedName>
        <fullName evidence="4">Antitoxin</fullName>
    </recommendedName>
</protein>
<keyword evidence="3" id="KW-1185">Reference proteome</keyword>
<sequence>MTGLPQLASPSQEFDERVALKAVDLTVRAGKPVALVGPNGQHPEADAQIVDGSGAGRVRRRAGPAPGGSGAAGSRRTSTASTNRPAPLPPARTLLRSRGRRRPADAPGADGGDPGGVAGLPRPRRTAMSVMDKLKQMLKGHEDQAGQGIDKAGDFVDEKTQGKYSSQVDTAQDKLRDELGRDQGQPPQP</sequence>
<feature type="compositionally biased region" description="Gly residues" evidence="1">
    <location>
        <begin position="109"/>
        <end position="118"/>
    </location>
</feature>
<dbReference type="InterPro" id="IPR028037">
    <property type="entry name" value="Antitoxin_Rv0909/MT0933"/>
</dbReference>
<organism evidence="2 3">
    <name type="scientific">Streptomyces xanthochromogenes</name>
    <dbReference type="NCBI Taxonomy" id="67384"/>
    <lineage>
        <taxon>Bacteria</taxon>
        <taxon>Bacillati</taxon>
        <taxon>Actinomycetota</taxon>
        <taxon>Actinomycetes</taxon>
        <taxon>Kitasatosporales</taxon>
        <taxon>Streptomycetaceae</taxon>
        <taxon>Streptomyces</taxon>
    </lineage>
</organism>
<dbReference type="EMBL" id="BMUU01000009">
    <property type="protein sequence ID" value="GGY49687.1"/>
    <property type="molecule type" value="Genomic_DNA"/>
</dbReference>